<dbReference type="Pfam" id="PF08403">
    <property type="entry name" value="AA_permease_N"/>
    <property type="match status" value="1"/>
</dbReference>
<dbReference type="Pfam" id="PF00324">
    <property type="entry name" value="AA_permease"/>
    <property type="match status" value="1"/>
</dbReference>
<evidence type="ECO:0000313" key="17">
    <source>
        <dbReference type="EMBL" id="CAD7227634.1"/>
    </source>
</evidence>
<evidence type="ECO:0000256" key="3">
    <source>
        <dbReference type="ARBA" id="ARBA00022448"/>
    </source>
</evidence>
<dbReference type="PANTHER" id="PTHR11827:SF103">
    <property type="entry name" value="SODIUM CHLORIDE COTRANSPORTER 69, ISOFORM E"/>
    <property type="match status" value="1"/>
</dbReference>
<dbReference type="Pfam" id="PF03522">
    <property type="entry name" value="SLC12"/>
    <property type="match status" value="1"/>
</dbReference>
<keyword evidence="9" id="KW-0406">Ion transport</keyword>
<dbReference type="GO" id="GO:1990573">
    <property type="term" value="P:potassium ion import across plasma membrane"/>
    <property type="evidence" value="ECO:0007669"/>
    <property type="project" value="TreeGrafter"/>
</dbReference>
<name>A0A7R8ZPM8_9CRUS</name>
<dbReference type="EMBL" id="OB661206">
    <property type="protein sequence ID" value="CAD7227634.1"/>
    <property type="molecule type" value="Genomic_DNA"/>
</dbReference>
<evidence type="ECO:0000256" key="9">
    <source>
        <dbReference type="ARBA" id="ARBA00023065"/>
    </source>
</evidence>
<keyword evidence="4" id="KW-1003">Cell membrane</keyword>
<evidence type="ECO:0000259" key="15">
    <source>
        <dbReference type="Pfam" id="PF03522"/>
    </source>
</evidence>
<dbReference type="InterPro" id="IPR004842">
    <property type="entry name" value="SLC12A_fam"/>
</dbReference>
<evidence type="ECO:0000259" key="16">
    <source>
        <dbReference type="Pfam" id="PF08403"/>
    </source>
</evidence>
<comment type="similarity">
    <text evidence="2">Belongs to the SLC12A transporter family.</text>
</comment>
<evidence type="ECO:0000256" key="10">
    <source>
        <dbReference type="ARBA" id="ARBA00023136"/>
    </source>
</evidence>
<evidence type="ECO:0000256" key="7">
    <source>
        <dbReference type="ARBA" id="ARBA00022989"/>
    </source>
</evidence>
<dbReference type="OrthoDB" id="2020542at2759"/>
<evidence type="ECO:0000256" key="12">
    <source>
        <dbReference type="ARBA" id="ARBA00023201"/>
    </source>
</evidence>
<keyword evidence="3" id="KW-0813">Transport</keyword>
<feature type="domain" description="Amino acid permease N-terminal" evidence="16">
    <location>
        <begin position="53"/>
        <end position="98"/>
    </location>
</feature>
<evidence type="ECO:0000256" key="13">
    <source>
        <dbReference type="ARBA" id="ARBA00023214"/>
    </source>
</evidence>
<evidence type="ECO:0000256" key="6">
    <source>
        <dbReference type="ARBA" id="ARBA00022847"/>
    </source>
</evidence>
<dbReference type="GO" id="GO:0055075">
    <property type="term" value="P:potassium ion homeostasis"/>
    <property type="evidence" value="ECO:0007669"/>
    <property type="project" value="TreeGrafter"/>
</dbReference>
<evidence type="ECO:0000256" key="1">
    <source>
        <dbReference type="ARBA" id="ARBA00004651"/>
    </source>
</evidence>
<gene>
    <name evidence="17" type="ORF">CTOB1V02_LOCUS5535</name>
</gene>
<dbReference type="GO" id="GO:0055078">
    <property type="term" value="P:sodium ion homeostasis"/>
    <property type="evidence" value="ECO:0007669"/>
    <property type="project" value="TreeGrafter"/>
</dbReference>
<accession>A0A7R8ZPM8</accession>
<evidence type="ECO:0000256" key="11">
    <source>
        <dbReference type="ARBA" id="ARBA00023180"/>
    </source>
</evidence>
<keyword evidence="7" id="KW-1133">Transmembrane helix</keyword>
<keyword evidence="13" id="KW-0868">Chloride</keyword>
<keyword evidence="5" id="KW-0812">Transmembrane</keyword>
<dbReference type="GO" id="GO:0055064">
    <property type="term" value="P:chloride ion homeostasis"/>
    <property type="evidence" value="ECO:0007669"/>
    <property type="project" value="TreeGrafter"/>
</dbReference>
<evidence type="ECO:0000256" key="4">
    <source>
        <dbReference type="ARBA" id="ARBA00022475"/>
    </source>
</evidence>
<keyword evidence="6" id="KW-0769">Symport</keyword>
<dbReference type="InterPro" id="IPR018491">
    <property type="entry name" value="SLC12_C"/>
</dbReference>
<reference evidence="17" key="1">
    <citation type="submission" date="2020-11" db="EMBL/GenBank/DDBJ databases">
        <authorList>
            <person name="Tran Van P."/>
        </authorList>
    </citation>
    <scope>NUCLEOTIDE SEQUENCE</scope>
</reference>
<keyword evidence="8" id="KW-0915">Sodium</keyword>
<protein>
    <submittedName>
        <fullName evidence="17">Uncharacterized protein</fullName>
    </submittedName>
</protein>
<dbReference type="AlphaFoldDB" id="A0A7R8ZPM8"/>
<comment type="subcellular location">
    <subcellularLocation>
        <location evidence="1">Cell membrane</location>
        <topology evidence="1">Multi-pass membrane protein</topology>
    </subcellularLocation>
</comment>
<feature type="domain" description="SLC12A transporter C-terminal" evidence="15">
    <location>
        <begin position="640"/>
        <end position="994"/>
    </location>
</feature>
<dbReference type="InterPro" id="IPR004841">
    <property type="entry name" value="AA-permease/SLC12A_dom"/>
</dbReference>
<evidence type="ECO:0000256" key="5">
    <source>
        <dbReference type="ARBA" id="ARBA00022692"/>
    </source>
</evidence>
<evidence type="ECO:0000256" key="2">
    <source>
        <dbReference type="ARBA" id="ARBA00010593"/>
    </source>
</evidence>
<keyword evidence="11" id="KW-0325">Glycoprotein</keyword>
<dbReference type="GO" id="GO:0006884">
    <property type="term" value="P:cell volume homeostasis"/>
    <property type="evidence" value="ECO:0007669"/>
    <property type="project" value="TreeGrafter"/>
</dbReference>
<dbReference type="GO" id="GO:0008511">
    <property type="term" value="F:sodium:potassium:chloride symporter activity"/>
    <property type="evidence" value="ECO:0007669"/>
    <property type="project" value="TreeGrafter"/>
</dbReference>
<dbReference type="PANTHER" id="PTHR11827">
    <property type="entry name" value="SOLUTE CARRIER FAMILY 12, CATION COTRANSPORTERS"/>
    <property type="match status" value="1"/>
</dbReference>
<keyword evidence="10" id="KW-0472">Membrane</keyword>
<organism evidence="17">
    <name type="scientific">Cyprideis torosa</name>
    <dbReference type="NCBI Taxonomy" id="163714"/>
    <lineage>
        <taxon>Eukaryota</taxon>
        <taxon>Metazoa</taxon>
        <taxon>Ecdysozoa</taxon>
        <taxon>Arthropoda</taxon>
        <taxon>Crustacea</taxon>
        <taxon>Oligostraca</taxon>
        <taxon>Ostracoda</taxon>
        <taxon>Podocopa</taxon>
        <taxon>Podocopida</taxon>
        <taxon>Cytherocopina</taxon>
        <taxon>Cytheroidea</taxon>
        <taxon>Cytherideidae</taxon>
        <taxon>Cyprideis</taxon>
    </lineage>
</organism>
<proteinExistence type="inferred from homology"/>
<dbReference type="Gene3D" id="1.20.1740.10">
    <property type="entry name" value="Amino acid/polyamine transporter I"/>
    <property type="match status" value="1"/>
</dbReference>
<evidence type="ECO:0000259" key="14">
    <source>
        <dbReference type="Pfam" id="PF00324"/>
    </source>
</evidence>
<keyword evidence="12" id="KW-0739">Sodium transport</keyword>
<dbReference type="InterPro" id="IPR013612">
    <property type="entry name" value="AA_permease_N"/>
</dbReference>
<feature type="domain" description="Amino acid permease/ SLC12A" evidence="14">
    <location>
        <begin position="126"/>
        <end position="637"/>
    </location>
</feature>
<evidence type="ECO:0000256" key="8">
    <source>
        <dbReference type="ARBA" id="ARBA00023053"/>
    </source>
</evidence>
<dbReference type="GO" id="GO:0005886">
    <property type="term" value="C:plasma membrane"/>
    <property type="evidence" value="ECO:0007669"/>
    <property type="project" value="UniProtKB-SubCell"/>
</dbReference>
<dbReference type="FunFam" id="1.20.1740.10:FF:000022">
    <property type="entry name" value="Bumetanide-sensitive na-k-cl cotransport protein"/>
    <property type="match status" value="1"/>
</dbReference>
<sequence>MSRNSGGYNEWVEMDDADGTPNGGGRFQVDPVDQDDTDHLGVDLQGGSHTYDTRYLKSLRRMTMEAFPREHYYRNQASIEGAYVRPTLDDLHGQTIKEMPNRYDQVEGDEEGQPRKGVIKFGWLEGVFMRCLLNIWGVMLFLRMTWVIGQAGIGLGLVVITLANIVTLITAISMSAVSTNGQIKGGGIYYMISRSLGPEFGGAIGLMFTISNSIACAMYVVGFCDSLNDLLTFEFDGAEITGLGQENDKRIIGCAVLAFLLFLAWVGMDWVTRTQMGLLFILIAAQIDFVVGIFIGPVDNEEKAKGFIGLSTELFKDNFGPAYTKYDDVQQDFFSVFAVFFPAVTGIVAGANLSGDLKDPASAIPKGTLLAIGFTYLTYIGYGLLSGACIVKAATGNLTQFEEYLNTCGNNCSELDNPALNCEGNDCEWGLQWSQQALELASAWGPLIYGGCFAATLSSAIASLVGAPRVFQALAKDKLYPGIGFFSVGSGANNDPIRGYFLCFAVAIGCVLIGDLNAIGSLTSNFFLAAYALINFSVFHASFTRSPGWRPAFKYYNAWVSLVGTILCLVVMFTVDWIVAFITFAITLALYMYVSYRRPEANWGSSTQAQAYVSALKSINELNRVDDHVKNYRPQLLGTLKQRDRLAIYRKANSWIRRHKIKAFYNLVEADQFDSGAKSLIELAGLGKLKPNLLMMGFKSDWQTSDRQKMIQYFNVIHEALDHYMAVAILRVPCGLDFSNVVREDEDVELKGSPSSGDMLAETSSPPGTPELALESGLKKKSKKRRQSFSDIYKGPGGAPLPKEVINNITMFNQKQRKGSIDVWWLFDDGGLTVLLPYILTQRPQWSDCQLRIFTLAASKGELEHEQRSIASLLSRFRIDFSDVVVISDVQKRAKDSTQAEFKAMVSPFMDVEGGTNEAELLANKDKSNRHMRLRELLQENSRGSSFVVITLPMPRKGAVSAPLYMAWLELLTRDMPPILVIRGNQEQVITFYS</sequence>